<accession>A0A5P8M9H9</accession>
<evidence type="ECO:0000256" key="2">
    <source>
        <dbReference type="SAM" id="SignalP"/>
    </source>
</evidence>
<dbReference type="EMBL" id="CP045143">
    <property type="protein sequence ID" value="QFR25079.1"/>
    <property type="molecule type" value="Genomic_DNA"/>
</dbReference>
<evidence type="ECO:0000256" key="1">
    <source>
        <dbReference type="SAM" id="MobiDB-lite"/>
    </source>
</evidence>
<protein>
    <recommendedName>
        <fullName evidence="5">Lipoprotein</fullName>
    </recommendedName>
</protein>
<sequence length="273" mass="28914">MRKVSLLMLAASGALLLAGCQPTTPTSNHSSAKTSTSSQSKQKEDASQTSSSQDVSDLSPKDALAAINTQLTQDLVGELYLLKTPPKNGYWQVSSTASGDQTVLQYTPSDTSQDLQKTATAQWQYQLTWRDYTSSDTAAAAVNAEPVQSGLSTVKLGQGVTATQTGGPTAHYLHWADNKWVLTVQDSSTHDDAQPLAEKVVSQLAKTALPLPSDKGAVTLVTPATDDSGQQVIWNDGDRLYTFTGQDALSTLRWAASLSKTQGTAATSSDDSQ</sequence>
<organism evidence="3 4">
    <name type="scientific">Schleiferilactobacillus harbinensis</name>
    <dbReference type="NCBI Taxonomy" id="304207"/>
    <lineage>
        <taxon>Bacteria</taxon>
        <taxon>Bacillati</taxon>
        <taxon>Bacillota</taxon>
        <taxon>Bacilli</taxon>
        <taxon>Lactobacillales</taxon>
        <taxon>Lactobacillaceae</taxon>
        <taxon>Schleiferilactobacillus</taxon>
    </lineage>
</organism>
<reference evidence="3 4" key="1">
    <citation type="submission" date="2019-10" db="EMBL/GenBank/DDBJ databases">
        <title>The completed genome of Lactobacillus harbinensis M1.</title>
        <authorList>
            <person name="Zheng Y."/>
        </authorList>
    </citation>
    <scope>NUCLEOTIDE SEQUENCE [LARGE SCALE GENOMIC DNA]</scope>
    <source>
        <strain evidence="3 4">M1</strain>
    </source>
</reference>
<evidence type="ECO:0000313" key="4">
    <source>
        <dbReference type="Proteomes" id="UP000326779"/>
    </source>
</evidence>
<dbReference type="KEGG" id="lhb:D1010_17740"/>
<feature type="region of interest" description="Disordered" evidence="1">
    <location>
        <begin position="22"/>
        <end position="57"/>
    </location>
</feature>
<feature type="compositionally biased region" description="Low complexity" evidence="1">
    <location>
        <begin position="26"/>
        <end position="40"/>
    </location>
</feature>
<keyword evidence="2" id="KW-0732">Signal</keyword>
<feature type="chain" id="PRO_5038797256" description="Lipoprotein" evidence="2">
    <location>
        <begin position="19"/>
        <end position="273"/>
    </location>
</feature>
<name>A0A5P8M9H9_9LACO</name>
<proteinExistence type="predicted"/>
<dbReference type="RefSeq" id="WP_152261714.1">
    <property type="nucleotide sequence ID" value="NZ_CP045143.1"/>
</dbReference>
<feature type="signal peptide" evidence="2">
    <location>
        <begin position="1"/>
        <end position="18"/>
    </location>
</feature>
<dbReference type="AlphaFoldDB" id="A0A5P8M9H9"/>
<evidence type="ECO:0008006" key="5">
    <source>
        <dbReference type="Google" id="ProtNLM"/>
    </source>
</evidence>
<feature type="compositionally biased region" description="Polar residues" evidence="1">
    <location>
        <begin position="47"/>
        <end position="56"/>
    </location>
</feature>
<dbReference type="Proteomes" id="UP000326779">
    <property type="component" value="Chromosome"/>
</dbReference>
<dbReference type="PROSITE" id="PS51257">
    <property type="entry name" value="PROKAR_LIPOPROTEIN"/>
    <property type="match status" value="1"/>
</dbReference>
<evidence type="ECO:0000313" key="3">
    <source>
        <dbReference type="EMBL" id="QFR25079.1"/>
    </source>
</evidence>
<gene>
    <name evidence="3" type="ORF">D1010_17740</name>
</gene>